<dbReference type="EMBL" id="CP092471">
    <property type="protein sequence ID" value="UVI38058.1"/>
    <property type="molecule type" value="Genomic_DNA"/>
</dbReference>
<organism evidence="2 3">
    <name type="scientific">Qipengyuania spongiae</name>
    <dbReference type="NCBI Taxonomy" id="2909673"/>
    <lineage>
        <taxon>Bacteria</taxon>
        <taxon>Pseudomonadati</taxon>
        <taxon>Pseudomonadota</taxon>
        <taxon>Alphaproteobacteria</taxon>
        <taxon>Sphingomonadales</taxon>
        <taxon>Erythrobacteraceae</taxon>
        <taxon>Qipengyuania</taxon>
    </lineage>
</organism>
<dbReference type="Pfam" id="PF12680">
    <property type="entry name" value="SnoaL_2"/>
    <property type="match status" value="1"/>
</dbReference>
<evidence type="ECO:0000259" key="1">
    <source>
        <dbReference type="Pfam" id="PF12680"/>
    </source>
</evidence>
<accession>A0ABY5SY44</accession>
<reference evidence="2" key="1">
    <citation type="submission" date="2022-02" db="EMBL/GenBank/DDBJ databases">
        <title>Qipengyuania spongiae sp. nov., isolated from marine sponge.</title>
        <authorList>
            <person name="Li Z."/>
            <person name="Zhang M."/>
        </authorList>
    </citation>
    <scope>NUCLEOTIDE SEQUENCE</scope>
    <source>
        <strain evidence="2">PHS-Z21</strain>
    </source>
</reference>
<dbReference type="InterPro" id="IPR037401">
    <property type="entry name" value="SnoaL-like"/>
</dbReference>
<sequence length="144" mass="16317">MPRKLFHPETWFRSGDIDRTYGLVRLMNARDYAGLEQALHDDFVYLDTAGSPIRGRGAFLAAARELHRIAPDLKIETDQIFRQEGEIHIKGHLISADPEHCSESLWRVSFDEDGKASELQAFRVGNAVSVTRMTAHLRRPSTVS</sequence>
<feature type="domain" description="SnoaL-like" evidence="1">
    <location>
        <begin position="24"/>
        <end position="93"/>
    </location>
</feature>
<dbReference type="SUPFAM" id="SSF54427">
    <property type="entry name" value="NTF2-like"/>
    <property type="match status" value="1"/>
</dbReference>
<dbReference type="Proteomes" id="UP001065265">
    <property type="component" value="Chromosome"/>
</dbReference>
<dbReference type="RefSeq" id="WP_265557253.1">
    <property type="nucleotide sequence ID" value="NZ_CP092471.1"/>
</dbReference>
<proteinExistence type="predicted"/>
<evidence type="ECO:0000313" key="3">
    <source>
        <dbReference type="Proteomes" id="UP001065265"/>
    </source>
</evidence>
<dbReference type="InterPro" id="IPR032710">
    <property type="entry name" value="NTF2-like_dom_sf"/>
</dbReference>
<keyword evidence="3" id="KW-1185">Reference proteome</keyword>
<gene>
    <name evidence="2" type="ORF">L1F33_07165</name>
</gene>
<evidence type="ECO:0000313" key="2">
    <source>
        <dbReference type="EMBL" id="UVI38058.1"/>
    </source>
</evidence>
<dbReference type="Gene3D" id="3.10.450.50">
    <property type="match status" value="1"/>
</dbReference>
<name>A0ABY5SY44_9SPHN</name>
<protein>
    <submittedName>
        <fullName evidence="2">Nuclear transport factor 2 family protein</fullName>
    </submittedName>
</protein>